<name>A0A9P6R8E7_9FUNG</name>
<keyword evidence="3" id="KW-1185">Reference proteome</keyword>
<dbReference type="AlphaFoldDB" id="A0A9P6R8E7"/>
<reference evidence="2" key="1">
    <citation type="journal article" date="2020" name="Fungal Divers.">
        <title>Resolving the Mortierellaceae phylogeny through synthesis of multi-gene phylogenetics and phylogenomics.</title>
        <authorList>
            <person name="Vandepol N."/>
            <person name="Liber J."/>
            <person name="Desiro A."/>
            <person name="Na H."/>
            <person name="Kennedy M."/>
            <person name="Barry K."/>
            <person name="Grigoriev I.V."/>
            <person name="Miller A.N."/>
            <person name="O'Donnell K."/>
            <person name="Stajich J.E."/>
            <person name="Bonito G."/>
        </authorList>
    </citation>
    <scope>NUCLEOTIDE SEQUENCE</scope>
    <source>
        <strain evidence="2">NVP60</strain>
    </source>
</reference>
<evidence type="ECO:0000256" key="1">
    <source>
        <dbReference type="SAM" id="MobiDB-lite"/>
    </source>
</evidence>
<sequence>MAVGMEAFNSTNVISLDKPWQPHQPEPEIQDLSVTPSSGASSHKSHLALGSAGGTRTSSPFQQSRSVSVTTSSVQTITLTKSDPEKVDDSEDNIVVRDELKDDSKVASPAFLEPPSQPNSEEYKLLEQDLSPESMEDAGFREDSAPSEPRSPSLELAHSSNLLGFQSKLEGPWIIVSVLSSS</sequence>
<evidence type="ECO:0000313" key="2">
    <source>
        <dbReference type="EMBL" id="KAG0313458.1"/>
    </source>
</evidence>
<feature type="compositionally biased region" description="Polar residues" evidence="1">
    <location>
        <begin position="32"/>
        <end position="42"/>
    </location>
</feature>
<organism evidence="2 3">
    <name type="scientific">Linnemannia gamsii</name>
    <dbReference type="NCBI Taxonomy" id="64522"/>
    <lineage>
        <taxon>Eukaryota</taxon>
        <taxon>Fungi</taxon>
        <taxon>Fungi incertae sedis</taxon>
        <taxon>Mucoromycota</taxon>
        <taxon>Mortierellomycotina</taxon>
        <taxon>Mortierellomycetes</taxon>
        <taxon>Mortierellales</taxon>
        <taxon>Mortierellaceae</taxon>
        <taxon>Linnemannia</taxon>
    </lineage>
</organism>
<evidence type="ECO:0000313" key="3">
    <source>
        <dbReference type="Proteomes" id="UP000823405"/>
    </source>
</evidence>
<feature type="region of interest" description="Disordered" evidence="1">
    <location>
        <begin position="1"/>
        <end position="155"/>
    </location>
</feature>
<gene>
    <name evidence="2" type="ORF">BGZ97_010163</name>
</gene>
<dbReference type="Proteomes" id="UP000823405">
    <property type="component" value="Unassembled WGS sequence"/>
</dbReference>
<comment type="caution">
    <text evidence="2">The sequence shown here is derived from an EMBL/GenBank/DDBJ whole genome shotgun (WGS) entry which is preliminary data.</text>
</comment>
<proteinExistence type="predicted"/>
<dbReference type="OrthoDB" id="2434879at2759"/>
<feature type="compositionally biased region" description="Basic and acidic residues" evidence="1">
    <location>
        <begin position="94"/>
        <end position="105"/>
    </location>
</feature>
<dbReference type="EMBL" id="JAAAIN010000512">
    <property type="protein sequence ID" value="KAG0313458.1"/>
    <property type="molecule type" value="Genomic_DNA"/>
</dbReference>
<feature type="compositionally biased region" description="Low complexity" evidence="1">
    <location>
        <begin position="62"/>
        <end position="76"/>
    </location>
</feature>
<protein>
    <submittedName>
        <fullName evidence="2">Uncharacterized protein</fullName>
    </submittedName>
</protein>
<accession>A0A9P6R8E7</accession>